<evidence type="ECO:0000256" key="3">
    <source>
        <dbReference type="ARBA" id="ARBA00015004"/>
    </source>
</evidence>
<dbReference type="SUPFAM" id="SSF54236">
    <property type="entry name" value="Ubiquitin-like"/>
    <property type="match status" value="1"/>
</dbReference>
<evidence type="ECO:0000259" key="10">
    <source>
        <dbReference type="PROSITE" id="PS50053"/>
    </source>
</evidence>
<keyword evidence="6" id="KW-0677">Repeat</keyword>
<proteinExistence type="inferred from homology"/>
<comment type="subcellular location">
    <subcellularLocation>
        <location evidence="1">Cytoplasm</location>
        <location evidence="1">Cytoskeleton</location>
    </subcellularLocation>
</comment>
<dbReference type="InterPro" id="IPR029071">
    <property type="entry name" value="Ubiquitin-like_domsf"/>
</dbReference>
<evidence type="ECO:0000256" key="4">
    <source>
        <dbReference type="ARBA" id="ARBA00022490"/>
    </source>
</evidence>
<gene>
    <name evidence="13" type="primary">TBCE</name>
</gene>
<feature type="domain" description="Ubiquitin-like" evidence="10">
    <location>
        <begin position="321"/>
        <end position="400"/>
    </location>
</feature>
<dbReference type="Pfam" id="PF14560">
    <property type="entry name" value="Ubiquitin_2"/>
    <property type="match status" value="1"/>
</dbReference>
<dbReference type="FunFam" id="2.30.30.190:FF:000008">
    <property type="entry name" value="Tubulin-specific chaperone E"/>
    <property type="match status" value="1"/>
</dbReference>
<keyword evidence="4" id="KW-0963">Cytoplasm</keyword>
<dbReference type="PANTHER" id="PTHR24366">
    <property type="entry name" value="IG(IMMUNOGLOBULIN) AND LRR(LEUCINE RICH REPEAT) DOMAINS"/>
    <property type="match status" value="1"/>
</dbReference>
<dbReference type="GO" id="GO:0005856">
    <property type="term" value="C:cytoskeleton"/>
    <property type="evidence" value="ECO:0007669"/>
    <property type="project" value="UniProtKB-SubCell"/>
</dbReference>
<dbReference type="OrthoDB" id="5273213at2759"/>
<evidence type="ECO:0000256" key="5">
    <source>
        <dbReference type="ARBA" id="ARBA00022614"/>
    </source>
</evidence>
<dbReference type="SUPFAM" id="SSF52075">
    <property type="entry name" value="Outer arm dynein light chain 1"/>
    <property type="match status" value="1"/>
</dbReference>
<dbReference type="Gene3D" id="3.10.20.90">
    <property type="entry name" value="Phosphatidylinositol 3-kinase Catalytic Subunit, Chain A, domain 1"/>
    <property type="match status" value="1"/>
</dbReference>
<evidence type="ECO:0000256" key="9">
    <source>
        <dbReference type="ARBA" id="ARBA00030180"/>
    </source>
</evidence>
<dbReference type="RefSeq" id="XP_017672931.1">
    <property type="nucleotide sequence ID" value="XM_017817442.1"/>
</dbReference>
<dbReference type="PROSITE" id="PS00845">
    <property type="entry name" value="CAP_GLY_1"/>
    <property type="match status" value="1"/>
</dbReference>
<dbReference type="InterPro" id="IPR000938">
    <property type="entry name" value="CAP-Gly_domain"/>
</dbReference>
<dbReference type="InterPro" id="IPR000626">
    <property type="entry name" value="Ubiquitin-like_dom"/>
</dbReference>
<dbReference type="AlphaFoldDB" id="A0A6J0HG24"/>
<keyword evidence="5" id="KW-0433">Leucine-rich repeat</keyword>
<dbReference type="CDD" id="cd17044">
    <property type="entry name" value="Ubl_TBCE"/>
    <property type="match status" value="1"/>
</dbReference>
<keyword evidence="7" id="KW-0143">Chaperone</keyword>
<dbReference type="SUPFAM" id="SSF74924">
    <property type="entry name" value="Cap-Gly domain"/>
    <property type="match status" value="1"/>
</dbReference>
<dbReference type="PANTHER" id="PTHR24366:SF96">
    <property type="entry name" value="LEUCINE RICH REPEAT CONTAINING 53"/>
    <property type="match status" value="1"/>
</dbReference>
<dbReference type="InterPro" id="IPR044079">
    <property type="entry name" value="Ubl_TBCE"/>
</dbReference>
<organism evidence="12 13">
    <name type="scientific">Lepidothrix coronata</name>
    <name type="common">blue-crowned manakin</name>
    <dbReference type="NCBI Taxonomy" id="321398"/>
    <lineage>
        <taxon>Eukaryota</taxon>
        <taxon>Metazoa</taxon>
        <taxon>Chordata</taxon>
        <taxon>Craniata</taxon>
        <taxon>Vertebrata</taxon>
        <taxon>Euteleostomi</taxon>
        <taxon>Archelosauria</taxon>
        <taxon>Archosauria</taxon>
        <taxon>Dinosauria</taxon>
        <taxon>Saurischia</taxon>
        <taxon>Theropoda</taxon>
        <taxon>Coelurosauria</taxon>
        <taxon>Aves</taxon>
        <taxon>Neognathae</taxon>
        <taxon>Neoaves</taxon>
        <taxon>Telluraves</taxon>
        <taxon>Australaves</taxon>
        <taxon>Passeriformes</taxon>
        <taxon>Pipridae</taxon>
        <taxon>Lepidothrix</taxon>
    </lineage>
</organism>
<dbReference type="PROSITE" id="PS50245">
    <property type="entry name" value="CAP_GLY_2"/>
    <property type="match status" value="1"/>
</dbReference>
<evidence type="ECO:0000256" key="6">
    <source>
        <dbReference type="ARBA" id="ARBA00022737"/>
    </source>
</evidence>
<dbReference type="GeneID" id="108498570"/>
<dbReference type="CTD" id="6905"/>
<dbReference type="InterPro" id="IPR036859">
    <property type="entry name" value="CAP-Gly_dom_sf"/>
</dbReference>
<sequence>MTAWVPPDALGRRVSCGTDYGTVRYMGSVARTSGIWLGVEWDDPQRGKHDGCYEGTQYFKCRHPKGGSFIRPNKANFGVDFLTAVKDRYGLNDKSENKMKFPSTSASISSAFSNLKILALNQTEITWTEVLLCAQGWPALEELYLSSNSITVLERPDNVLKTLKLLDLSDNQLLDGNQLHLIAHLPRLEQLILRNTGISSIHFPDAGFGCKTKMFPSLKRLAINDNKISQSLESYTITLCAIPVSVQILPAERRGAELDYRKIFGNDWLEAGGHWDPEKNKPSEEFLAAHPRYPSLCLKYGAPEEGELKGRQPLTLKNQLLTLTIKCPEKPEQKPVEKKLPESMTIQKVKGLLYRLFKIPGSELKLSYESSKLEGKEVELDNDLKPLQFYSIESGDCVLVRW</sequence>
<keyword evidence="12" id="KW-1185">Reference proteome</keyword>
<dbReference type="Gene3D" id="2.30.30.190">
    <property type="entry name" value="CAP Gly-rich-like domain"/>
    <property type="match status" value="1"/>
</dbReference>
<evidence type="ECO:0000256" key="2">
    <source>
        <dbReference type="ARBA" id="ARBA00006286"/>
    </source>
</evidence>
<evidence type="ECO:0000313" key="13">
    <source>
        <dbReference type="RefSeq" id="XP_017672931.1"/>
    </source>
</evidence>
<dbReference type="FunFam" id="3.10.20.90:FF:000173">
    <property type="entry name" value="Tubulin-specific chaperone E"/>
    <property type="match status" value="1"/>
</dbReference>
<dbReference type="InterPro" id="IPR032675">
    <property type="entry name" value="LRR_dom_sf"/>
</dbReference>
<evidence type="ECO:0000259" key="11">
    <source>
        <dbReference type="PROSITE" id="PS50245"/>
    </source>
</evidence>
<keyword evidence="8" id="KW-0206">Cytoskeleton</keyword>
<dbReference type="Pfam" id="PF01302">
    <property type="entry name" value="CAP_GLY"/>
    <property type="match status" value="1"/>
</dbReference>
<evidence type="ECO:0000256" key="7">
    <source>
        <dbReference type="ARBA" id="ARBA00023186"/>
    </source>
</evidence>
<accession>A0A6J0HG24</accession>
<evidence type="ECO:0000256" key="8">
    <source>
        <dbReference type="ARBA" id="ARBA00023212"/>
    </source>
</evidence>
<evidence type="ECO:0000256" key="1">
    <source>
        <dbReference type="ARBA" id="ARBA00004245"/>
    </source>
</evidence>
<dbReference type="SMART" id="SM01052">
    <property type="entry name" value="CAP_GLY"/>
    <property type="match status" value="1"/>
</dbReference>
<dbReference type="PROSITE" id="PS50053">
    <property type="entry name" value="UBIQUITIN_2"/>
    <property type="match status" value="1"/>
</dbReference>
<dbReference type="Gene3D" id="3.80.10.10">
    <property type="entry name" value="Ribonuclease Inhibitor"/>
    <property type="match status" value="1"/>
</dbReference>
<feature type="domain" description="CAP-Gly" evidence="11">
    <location>
        <begin position="27"/>
        <end position="71"/>
    </location>
</feature>
<comment type="similarity">
    <text evidence="2">Belongs to the TBCE family.</text>
</comment>
<reference evidence="13" key="1">
    <citation type="submission" date="2025-08" db="UniProtKB">
        <authorList>
            <consortium name="RefSeq"/>
        </authorList>
    </citation>
    <scope>IDENTIFICATION</scope>
</reference>
<dbReference type="Proteomes" id="UP000504624">
    <property type="component" value="Unplaced"/>
</dbReference>
<evidence type="ECO:0000313" key="12">
    <source>
        <dbReference type="Proteomes" id="UP000504624"/>
    </source>
</evidence>
<protein>
    <recommendedName>
        <fullName evidence="3">Tubulin-specific chaperone E</fullName>
    </recommendedName>
    <alternativeName>
        <fullName evidence="9">Tubulin-folding cofactor E</fullName>
    </alternativeName>
</protein>
<name>A0A6J0HG24_9PASS</name>